<comment type="caution">
    <text evidence="3">The sequence shown here is derived from an EMBL/GenBank/DDBJ whole genome shotgun (WGS) entry which is preliminary data.</text>
</comment>
<evidence type="ECO:0000256" key="2">
    <source>
        <dbReference type="SAM" id="SignalP"/>
    </source>
</evidence>
<protein>
    <submittedName>
        <fullName evidence="3">Uncharacterized protein</fullName>
    </submittedName>
</protein>
<dbReference type="Proteomes" id="UP000242188">
    <property type="component" value="Unassembled WGS sequence"/>
</dbReference>
<keyword evidence="4" id="KW-1185">Reference proteome</keyword>
<accession>A0A210QCR6</accession>
<sequence length="102" mass="12124">MWTSTLRGALLLTGLILLGETKANECDDIDLDFAEFTDLVQIRRNDRFLLRNLPKVLEKIQCLDMKLSYLVEEVESMQRNRRSPIHQRSTSTRKFIHKRNRY</sequence>
<evidence type="ECO:0000256" key="1">
    <source>
        <dbReference type="SAM" id="MobiDB-lite"/>
    </source>
</evidence>
<feature type="signal peptide" evidence="2">
    <location>
        <begin position="1"/>
        <end position="23"/>
    </location>
</feature>
<dbReference type="AlphaFoldDB" id="A0A210QCR6"/>
<gene>
    <name evidence="3" type="ORF">KP79_PYT01427</name>
</gene>
<evidence type="ECO:0000313" key="3">
    <source>
        <dbReference type="EMBL" id="OWF46511.1"/>
    </source>
</evidence>
<evidence type="ECO:0000313" key="4">
    <source>
        <dbReference type="Proteomes" id="UP000242188"/>
    </source>
</evidence>
<feature type="chain" id="PRO_5012826519" evidence="2">
    <location>
        <begin position="24"/>
        <end position="102"/>
    </location>
</feature>
<name>A0A210QCR6_MIZYE</name>
<organism evidence="3 4">
    <name type="scientific">Mizuhopecten yessoensis</name>
    <name type="common">Japanese scallop</name>
    <name type="synonym">Patinopecten yessoensis</name>
    <dbReference type="NCBI Taxonomy" id="6573"/>
    <lineage>
        <taxon>Eukaryota</taxon>
        <taxon>Metazoa</taxon>
        <taxon>Spiralia</taxon>
        <taxon>Lophotrochozoa</taxon>
        <taxon>Mollusca</taxon>
        <taxon>Bivalvia</taxon>
        <taxon>Autobranchia</taxon>
        <taxon>Pteriomorphia</taxon>
        <taxon>Pectinida</taxon>
        <taxon>Pectinoidea</taxon>
        <taxon>Pectinidae</taxon>
        <taxon>Mizuhopecten</taxon>
    </lineage>
</organism>
<reference evidence="3 4" key="1">
    <citation type="journal article" date="2017" name="Nat. Ecol. Evol.">
        <title>Scallop genome provides insights into evolution of bilaterian karyotype and development.</title>
        <authorList>
            <person name="Wang S."/>
            <person name="Zhang J."/>
            <person name="Jiao W."/>
            <person name="Li J."/>
            <person name="Xun X."/>
            <person name="Sun Y."/>
            <person name="Guo X."/>
            <person name="Huan P."/>
            <person name="Dong B."/>
            <person name="Zhang L."/>
            <person name="Hu X."/>
            <person name="Sun X."/>
            <person name="Wang J."/>
            <person name="Zhao C."/>
            <person name="Wang Y."/>
            <person name="Wang D."/>
            <person name="Huang X."/>
            <person name="Wang R."/>
            <person name="Lv J."/>
            <person name="Li Y."/>
            <person name="Zhang Z."/>
            <person name="Liu B."/>
            <person name="Lu W."/>
            <person name="Hui Y."/>
            <person name="Liang J."/>
            <person name="Zhou Z."/>
            <person name="Hou R."/>
            <person name="Li X."/>
            <person name="Liu Y."/>
            <person name="Li H."/>
            <person name="Ning X."/>
            <person name="Lin Y."/>
            <person name="Zhao L."/>
            <person name="Xing Q."/>
            <person name="Dou J."/>
            <person name="Li Y."/>
            <person name="Mao J."/>
            <person name="Guo H."/>
            <person name="Dou H."/>
            <person name="Li T."/>
            <person name="Mu C."/>
            <person name="Jiang W."/>
            <person name="Fu Q."/>
            <person name="Fu X."/>
            <person name="Miao Y."/>
            <person name="Liu J."/>
            <person name="Yu Q."/>
            <person name="Li R."/>
            <person name="Liao H."/>
            <person name="Li X."/>
            <person name="Kong Y."/>
            <person name="Jiang Z."/>
            <person name="Chourrout D."/>
            <person name="Li R."/>
            <person name="Bao Z."/>
        </authorList>
    </citation>
    <scope>NUCLEOTIDE SEQUENCE [LARGE SCALE GENOMIC DNA]</scope>
    <source>
        <strain evidence="3 4">PY_sf001</strain>
    </source>
</reference>
<proteinExistence type="predicted"/>
<dbReference type="OrthoDB" id="10343779at2759"/>
<dbReference type="EMBL" id="NEDP02004176">
    <property type="protein sequence ID" value="OWF46511.1"/>
    <property type="molecule type" value="Genomic_DNA"/>
</dbReference>
<keyword evidence="2" id="KW-0732">Signal</keyword>
<feature type="region of interest" description="Disordered" evidence="1">
    <location>
        <begin position="78"/>
        <end position="102"/>
    </location>
</feature>